<keyword evidence="14" id="KW-0472">Membrane</keyword>
<evidence type="ECO:0000256" key="14">
    <source>
        <dbReference type="SAM" id="Phobius"/>
    </source>
</evidence>
<organism evidence="16 17">
    <name type="scientific">Marinobacter nitratireducens</name>
    <dbReference type="NCBI Taxonomy" id="1137280"/>
    <lineage>
        <taxon>Bacteria</taxon>
        <taxon>Pseudomonadati</taxon>
        <taxon>Pseudomonadota</taxon>
        <taxon>Gammaproteobacteria</taxon>
        <taxon>Pseudomonadales</taxon>
        <taxon>Marinobacteraceae</taxon>
        <taxon>Marinobacter</taxon>
    </lineage>
</organism>
<dbReference type="AlphaFoldDB" id="A0A072MXA8"/>
<dbReference type="SMART" id="SM00267">
    <property type="entry name" value="GGDEF"/>
    <property type="match status" value="1"/>
</dbReference>
<keyword evidence="6" id="KW-0808">Transferase</keyword>
<feature type="transmembrane region" description="Helical" evidence="14">
    <location>
        <begin position="316"/>
        <end position="336"/>
    </location>
</feature>
<dbReference type="Pfam" id="PF00990">
    <property type="entry name" value="GGDEF"/>
    <property type="match status" value="1"/>
</dbReference>
<comment type="pathway">
    <text evidence="3">Cofactor biosynthesis; thiamine diphosphate biosynthesis.</text>
</comment>
<dbReference type="Proteomes" id="UP000035057">
    <property type="component" value="Unassembled WGS sequence"/>
</dbReference>
<reference evidence="16 17" key="1">
    <citation type="submission" date="2012-12" db="EMBL/GenBank/DDBJ databases">
        <title>Genome assembly of Marinobacter sp. AK21.</title>
        <authorList>
            <person name="Khatri I."/>
            <person name="Kumar R."/>
            <person name="Vaidya B."/>
            <person name="Subramanian S."/>
            <person name="Pinnaka A."/>
        </authorList>
    </citation>
    <scope>NUCLEOTIDE SEQUENCE [LARGE SCALE GENOMIC DNA]</scope>
    <source>
        <strain evidence="16 17">AK21</strain>
    </source>
</reference>
<protein>
    <recommendedName>
        <fullName evidence="11">Thiamine pyrimidine synthase</fullName>
    </recommendedName>
</protein>
<evidence type="ECO:0000256" key="7">
    <source>
        <dbReference type="ARBA" id="ARBA00022723"/>
    </source>
</evidence>
<comment type="subunit">
    <text evidence="5">Homodimer.</text>
</comment>
<comment type="caution">
    <text evidence="16">The sequence shown here is derived from an EMBL/GenBank/DDBJ whole genome shotgun (WGS) entry which is preliminary data.</text>
</comment>
<evidence type="ECO:0000256" key="4">
    <source>
        <dbReference type="ARBA" id="ARBA00009406"/>
    </source>
</evidence>
<dbReference type="SUPFAM" id="SSF53850">
    <property type="entry name" value="Periplasmic binding protein-like II"/>
    <property type="match status" value="1"/>
</dbReference>
<dbReference type="GO" id="GO:0046872">
    <property type="term" value="F:metal ion binding"/>
    <property type="evidence" value="ECO:0007669"/>
    <property type="project" value="UniProtKB-KW"/>
</dbReference>
<dbReference type="NCBIfam" id="TIGR00254">
    <property type="entry name" value="GGDEF"/>
    <property type="match status" value="1"/>
</dbReference>
<evidence type="ECO:0000256" key="8">
    <source>
        <dbReference type="ARBA" id="ARBA00022898"/>
    </source>
</evidence>
<evidence type="ECO:0000256" key="1">
    <source>
        <dbReference type="ARBA" id="ARBA00001946"/>
    </source>
</evidence>
<keyword evidence="14" id="KW-0812">Transmembrane</keyword>
<keyword evidence="10" id="KW-0408">Iron</keyword>
<evidence type="ECO:0000256" key="11">
    <source>
        <dbReference type="ARBA" id="ARBA00033171"/>
    </source>
</evidence>
<feature type="domain" description="GGDEF" evidence="15">
    <location>
        <begin position="386"/>
        <end position="518"/>
    </location>
</feature>
<evidence type="ECO:0000259" key="15">
    <source>
        <dbReference type="PROSITE" id="PS50887"/>
    </source>
</evidence>
<dbReference type="GO" id="GO:0016740">
    <property type="term" value="F:transferase activity"/>
    <property type="evidence" value="ECO:0007669"/>
    <property type="project" value="UniProtKB-KW"/>
</dbReference>
<dbReference type="InterPro" id="IPR029787">
    <property type="entry name" value="Nucleotide_cyclase"/>
</dbReference>
<dbReference type="InterPro" id="IPR043128">
    <property type="entry name" value="Rev_trsase/Diguanyl_cyclase"/>
</dbReference>
<dbReference type="InterPro" id="IPR027939">
    <property type="entry name" value="NMT1/THI5"/>
</dbReference>
<evidence type="ECO:0000313" key="17">
    <source>
        <dbReference type="Proteomes" id="UP000035057"/>
    </source>
</evidence>
<dbReference type="Pfam" id="PF09084">
    <property type="entry name" value="NMT1"/>
    <property type="match status" value="1"/>
</dbReference>
<evidence type="ECO:0000313" key="16">
    <source>
        <dbReference type="EMBL" id="KEF30044.1"/>
    </source>
</evidence>
<dbReference type="SUPFAM" id="SSF55073">
    <property type="entry name" value="Nucleotide cyclase"/>
    <property type="match status" value="1"/>
</dbReference>
<evidence type="ECO:0000256" key="3">
    <source>
        <dbReference type="ARBA" id="ARBA00004948"/>
    </source>
</evidence>
<keyword evidence="17" id="KW-1185">Reference proteome</keyword>
<keyword evidence="8" id="KW-0663">Pyridoxal phosphate</keyword>
<evidence type="ECO:0000256" key="6">
    <source>
        <dbReference type="ARBA" id="ARBA00022679"/>
    </source>
</evidence>
<keyword evidence="14" id="KW-1133">Transmembrane helix</keyword>
<dbReference type="InterPro" id="IPR000160">
    <property type="entry name" value="GGDEF_dom"/>
</dbReference>
<dbReference type="InterPro" id="IPR015168">
    <property type="entry name" value="SsuA/THI5"/>
</dbReference>
<dbReference type="PANTHER" id="PTHR31528:SF1">
    <property type="entry name" value="4-AMINO-5-HYDROXYMETHYL-2-METHYLPYRIMIDINE PHOSPHATE SYNTHASE THI11-RELATED"/>
    <property type="match status" value="1"/>
</dbReference>
<dbReference type="EMBL" id="ANIE01000009">
    <property type="protein sequence ID" value="KEF30044.1"/>
    <property type="molecule type" value="Genomic_DNA"/>
</dbReference>
<evidence type="ECO:0000256" key="9">
    <source>
        <dbReference type="ARBA" id="ARBA00022977"/>
    </source>
</evidence>
<name>A0A072MXA8_9GAMM</name>
<dbReference type="PROSITE" id="PS50887">
    <property type="entry name" value="GGDEF"/>
    <property type="match status" value="1"/>
</dbReference>
<evidence type="ECO:0000256" key="10">
    <source>
        <dbReference type="ARBA" id="ARBA00023004"/>
    </source>
</evidence>
<feature type="region of interest" description="Disordered" evidence="13">
    <location>
        <begin position="510"/>
        <end position="531"/>
    </location>
</feature>
<comment type="cofactor">
    <cofactor evidence="1">
        <name>Mg(2+)</name>
        <dbReference type="ChEBI" id="CHEBI:18420"/>
    </cofactor>
</comment>
<comment type="similarity">
    <text evidence="4">Belongs to the NMT1/THI5 family.</text>
</comment>
<dbReference type="FunFam" id="3.30.70.270:FF:000001">
    <property type="entry name" value="Diguanylate cyclase domain protein"/>
    <property type="match status" value="1"/>
</dbReference>
<dbReference type="Gene3D" id="3.40.190.10">
    <property type="entry name" value="Periplasmic binding protein-like II"/>
    <property type="match status" value="2"/>
</dbReference>
<dbReference type="STRING" id="1137280.D777_03220"/>
<evidence type="ECO:0000256" key="12">
    <source>
        <dbReference type="ARBA" id="ARBA00048179"/>
    </source>
</evidence>
<gene>
    <name evidence="16" type="ORF">D777_03220</name>
</gene>
<dbReference type="Gene3D" id="3.30.70.270">
    <property type="match status" value="1"/>
</dbReference>
<evidence type="ECO:0000256" key="13">
    <source>
        <dbReference type="SAM" id="MobiDB-lite"/>
    </source>
</evidence>
<proteinExistence type="inferred from homology"/>
<accession>A0A072MXA8</accession>
<comment type="function">
    <text evidence="2">Responsible for the formation of the pyrimidine heterocycle in the thiamine biosynthesis pathway. Catalyzes the formation of hydroxymethylpyrimidine phosphate (HMP-P) from histidine and pyridoxal phosphate (PLP). The protein uses PLP and the active site histidine to form HMP-P, generating an inactive enzyme. The enzyme can only undergo a single turnover, which suggests it is a suicide enzyme.</text>
</comment>
<dbReference type="PANTHER" id="PTHR31528">
    <property type="entry name" value="4-AMINO-5-HYDROXYMETHYL-2-METHYLPYRIMIDINE PHOSPHATE SYNTHASE THI11-RELATED"/>
    <property type="match status" value="1"/>
</dbReference>
<dbReference type="CDD" id="cd01949">
    <property type="entry name" value="GGDEF"/>
    <property type="match status" value="1"/>
</dbReference>
<keyword evidence="7" id="KW-0479">Metal-binding</keyword>
<dbReference type="OrthoDB" id="9180959at2"/>
<dbReference type="RefSeq" id="WP_051669132.1">
    <property type="nucleotide sequence ID" value="NZ_ANIE01000009.1"/>
</dbReference>
<comment type="catalytic activity">
    <reaction evidence="12">
        <text>N(6)-(pyridoxal phosphate)-L-lysyl-[4-amino-5-hydroxymethyl-2-methylpyrimidine phosphate synthase] + L-histidyl-[4-amino-5-hydroxymethyl-2-methylpyrimidine phosphate synthase] + 2 Fe(3+) + 4 H2O = L-lysyl-[4-amino-5-hydroxymethyl-2-methylpyrimidine phosphate synthase] + (2S)-2-amino-5-hydroxy-4-oxopentanoyl-[4-amino-5-hydroxymethyl-2-methylpyrimidine phosphate synthase] + 4-amino-2-methyl-5-(phosphooxymethyl)pyrimidine + 3-oxopropanoate + 2 Fe(2+) + 2 H(+)</text>
        <dbReference type="Rhea" id="RHEA:65756"/>
        <dbReference type="Rhea" id="RHEA-COMP:16892"/>
        <dbReference type="Rhea" id="RHEA-COMP:16893"/>
        <dbReference type="Rhea" id="RHEA-COMP:16894"/>
        <dbReference type="Rhea" id="RHEA-COMP:16895"/>
        <dbReference type="ChEBI" id="CHEBI:15377"/>
        <dbReference type="ChEBI" id="CHEBI:15378"/>
        <dbReference type="ChEBI" id="CHEBI:29033"/>
        <dbReference type="ChEBI" id="CHEBI:29034"/>
        <dbReference type="ChEBI" id="CHEBI:29969"/>
        <dbReference type="ChEBI" id="CHEBI:29979"/>
        <dbReference type="ChEBI" id="CHEBI:33190"/>
        <dbReference type="ChEBI" id="CHEBI:58354"/>
        <dbReference type="ChEBI" id="CHEBI:143915"/>
        <dbReference type="ChEBI" id="CHEBI:157692"/>
    </reaction>
    <physiologicalReaction direction="left-to-right" evidence="12">
        <dbReference type="Rhea" id="RHEA:65757"/>
    </physiologicalReaction>
</comment>
<dbReference type="PATRIC" id="fig|1137280.3.peg.3036"/>
<dbReference type="GO" id="GO:0009228">
    <property type="term" value="P:thiamine biosynthetic process"/>
    <property type="evidence" value="ECO:0007669"/>
    <property type="project" value="UniProtKB-KW"/>
</dbReference>
<keyword evidence="9" id="KW-0784">Thiamine biosynthesis</keyword>
<evidence type="ECO:0000256" key="5">
    <source>
        <dbReference type="ARBA" id="ARBA00011738"/>
    </source>
</evidence>
<sequence length="531" mass="58947">MALICLIVVSARASANESVKVQLRWTHQFQFAGYYMAKEKGFYQKAGLDVELIAGGPHALRPIEDLLSDKVDYAVTGSGVVIDRMEGKPVVALAAIMQTSPIVWITLKSSDIRGPMDMADRKLLIMPPPESAELLTMLAREGIRREQLNIVPTSYRIEDLIDGEADAYDGYISNEPYLLTQRGVEYNIINPRDYGVNFYSDVLITTERLARKDPAQVRSFRDATLRGWGYALNHMEETVKLIHRRYAPGKSLDHLRYEARTIRELVLPDLVELGHMNPGRWQYIADSYRDLEMTQADANLDGFLFRAEQGKVSYKLAMIVAATSLLLLTIMAMVIFKFRSLSTRLALANVELEELARTDQLTRLKNRHGFVEMVPVVLNQSRRHGASSTFVMFDIDYFKSVNDRYGHLAGDAALLAFAKILSANRREHDVVARLGGEEFGLLLTGAGEDAAVEVTRGILNEIRALKIVAPDAKGSFSITASAGIAEASGELEAFWGAADKALYRAKEGGRDSYSIAPGDTVHEPPVETNAS</sequence>
<evidence type="ECO:0000256" key="2">
    <source>
        <dbReference type="ARBA" id="ARBA00003469"/>
    </source>
</evidence>